<feature type="compositionally biased region" description="Low complexity" evidence="1">
    <location>
        <begin position="117"/>
        <end position="129"/>
    </location>
</feature>
<evidence type="ECO:0000313" key="3">
    <source>
        <dbReference type="Proteomes" id="UP000186601"/>
    </source>
</evidence>
<comment type="caution">
    <text evidence="2">The sequence shown here is derived from an EMBL/GenBank/DDBJ whole genome shotgun (WGS) entry which is preliminary data.</text>
</comment>
<dbReference type="EMBL" id="MLYV02001153">
    <property type="protein sequence ID" value="PSR72573.1"/>
    <property type="molecule type" value="Genomic_DNA"/>
</dbReference>
<feature type="region of interest" description="Disordered" evidence="1">
    <location>
        <begin position="25"/>
        <end position="150"/>
    </location>
</feature>
<sequence>MPAVTTTAPGLLKVTRGALDLRMSRDHANAQLKAVQSEARSPPATAPDQTPEQRAEPQALKAQRTLPPLGQAQVPARLRAPRTKAPDSVQRANWDGLMKPRGGNKTATGNQTKKQRSSPSMSPPRNRSSGPVRAKGAVGRQYKPEAGKGVAVVEEGESQGGWGGGEGLKEVASPVVMGPKDLEGLFSPQPSLVRQLIPQDQVIPPELHAELVFERIAGDYSRFFPADVRVVGGKHVGSCSPLSIAGFTLARRRDIDLEQRKRMLGIVRKVLDTGSTQVSTVHA</sequence>
<reference evidence="2 3" key="1">
    <citation type="submission" date="2018-02" db="EMBL/GenBank/DDBJ databases">
        <title>Genome sequence of the basidiomycete white-rot fungus Phlebia centrifuga.</title>
        <authorList>
            <person name="Granchi Z."/>
            <person name="Peng M."/>
            <person name="de Vries R.P."/>
            <person name="Hilden K."/>
            <person name="Makela M.R."/>
            <person name="Grigoriev I."/>
            <person name="Riley R."/>
        </authorList>
    </citation>
    <scope>NUCLEOTIDE SEQUENCE [LARGE SCALE GENOMIC DNA]</scope>
    <source>
        <strain evidence="2 3">FBCC195</strain>
    </source>
</reference>
<evidence type="ECO:0000313" key="2">
    <source>
        <dbReference type="EMBL" id="PSR72573.1"/>
    </source>
</evidence>
<proteinExistence type="predicted"/>
<dbReference type="Proteomes" id="UP000186601">
    <property type="component" value="Unassembled WGS sequence"/>
</dbReference>
<organism evidence="2 3">
    <name type="scientific">Hermanssonia centrifuga</name>
    <dbReference type="NCBI Taxonomy" id="98765"/>
    <lineage>
        <taxon>Eukaryota</taxon>
        <taxon>Fungi</taxon>
        <taxon>Dikarya</taxon>
        <taxon>Basidiomycota</taxon>
        <taxon>Agaricomycotina</taxon>
        <taxon>Agaricomycetes</taxon>
        <taxon>Polyporales</taxon>
        <taxon>Meruliaceae</taxon>
        <taxon>Hermanssonia</taxon>
    </lineage>
</organism>
<evidence type="ECO:0000256" key="1">
    <source>
        <dbReference type="SAM" id="MobiDB-lite"/>
    </source>
</evidence>
<name>A0A2R6NJP3_9APHY</name>
<accession>A0A2R6NJP3</accession>
<gene>
    <name evidence="2" type="ORF">PHLCEN_2v11566</name>
</gene>
<keyword evidence="3" id="KW-1185">Reference proteome</keyword>
<dbReference type="AlphaFoldDB" id="A0A2R6NJP3"/>
<protein>
    <submittedName>
        <fullName evidence="2">Uncharacterized protein</fullName>
    </submittedName>
</protein>